<keyword evidence="8 13" id="KW-0378">Hydrolase</keyword>
<keyword evidence="7 13" id="KW-0479">Metal-binding</keyword>
<dbReference type="Pfam" id="PF00383">
    <property type="entry name" value="dCMP_cyt_deam_1"/>
    <property type="match status" value="1"/>
</dbReference>
<feature type="binding site" evidence="15">
    <location>
        <position position="201"/>
    </location>
    <ligand>
        <name>NADP(+)</name>
        <dbReference type="ChEBI" id="CHEBI:58349"/>
    </ligand>
</feature>
<evidence type="ECO:0000259" key="17">
    <source>
        <dbReference type="PROSITE" id="PS51747"/>
    </source>
</evidence>
<keyword evidence="12" id="KW-0511">Multifunctional enzyme</keyword>
<dbReference type="Gene3D" id="3.40.430.10">
    <property type="entry name" value="Dihydrofolate Reductase, subunit A"/>
    <property type="match status" value="1"/>
</dbReference>
<dbReference type="InterPro" id="IPR002125">
    <property type="entry name" value="CMP_dCMP_dom"/>
</dbReference>
<evidence type="ECO:0000256" key="14">
    <source>
        <dbReference type="PIRSR" id="PIRSR006769-1"/>
    </source>
</evidence>
<feature type="binding site" evidence="16">
    <location>
        <position position="51"/>
    </location>
    <ligand>
        <name>Zn(2+)</name>
        <dbReference type="ChEBI" id="CHEBI:29105"/>
        <note>catalytic</note>
    </ligand>
</feature>
<dbReference type="GO" id="GO:0008703">
    <property type="term" value="F:5-amino-6-(5-phosphoribosylamino)uracil reductase activity"/>
    <property type="evidence" value="ECO:0007669"/>
    <property type="project" value="UniProtKB-EC"/>
</dbReference>
<keyword evidence="11 13" id="KW-0560">Oxidoreductase</keyword>
<dbReference type="UniPathway" id="UPA00275">
    <property type="reaction ID" value="UER00401"/>
</dbReference>
<comment type="cofactor">
    <cofactor evidence="13 16">
        <name>Zn(2+)</name>
        <dbReference type="ChEBI" id="CHEBI:29105"/>
    </cofactor>
    <text evidence="13 16">Binds 1 zinc ion.</text>
</comment>
<feature type="binding site" evidence="16">
    <location>
        <position position="85"/>
    </location>
    <ligand>
        <name>Zn(2+)</name>
        <dbReference type="ChEBI" id="CHEBI:29105"/>
        <note>catalytic</note>
    </ligand>
</feature>
<dbReference type="GO" id="GO:0008270">
    <property type="term" value="F:zinc ion binding"/>
    <property type="evidence" value="ECO:0007669"/>
    <property type="project" value="InterPro"/>
</dbReference>
<organism evidence="18 19">
    <name type="scientific">Chimaeribacter coloradensis</name>
    <dbReference type="NCBI Taxonomy" id="2060068"/>
    <lineage>
        <taxon>Bacteria</taxon>
        <taxon>Pseudomonadati</taxon>
        <taxon>Pseudomonadota</taxon>
        <taxon>Gammaproteobacteria</taxon>
        <taxon>Enterobacterales</taxon>
        <taxon>Yersiniaceae</taxon>
        <taxon>Chimaeribacter</taxon>
    </lineage>
</organism>
<gene>
    <name evidence="18" type="ORF">CYR32_03330</name>
</gene>
<keyword evidence="6 13" id="KW-0686">Riboflavin biosynthesis</keyword>
<dbReference type="NCBIfam" id="NF008052">
    <property type="entry name" value="PRK10786.1"/>
    <property type="match status" value="1"/>
</dbReference>
<comment type="catalytic activity">
    <reaction evidence="13">
        <text>5-amino-6-(5-phospho-D-ribitylamino)uracil + NADP(+) = 5-amino-6-(5-phospho-D-ribosylamino)uracil + NADPH + H(+)</text>
        <dbReference type="Rhea" id="RHEA:17845"/>
        <dbReference type="ChEBI" id="CHEBI:15378"/>
        <dbReference type="ChEBI" id="CHEBI:57783"/>
        <dbReference type="ChEBI" id="CHEBI:58349"/>
        <dbReference type="ChEBI" id="CHEBI:58421"/>
        <dbReference type="ChEBI" id="CHEBI:58453"/>
        <dbReference type="EC" id="1.1.1.193"/>
    </reaction>
</comment>
<dbReference type="GO" id="GO:0050661">
    <property type="term" value="F:NADP binding"/>
    <property type="evidence" value="ECO:0007669"/>
    <property type="project" value="InterPro"/>
</dbReference>
<evidence type="ECO:0000256" key="7">
    <source>
        <dbReference type="ARBA" id="ARBA00022723"/>
    </source>
</evidence>
<dbReference type="OrthoDB" id="9800865at2"/>
<dbReference type="FunFam" id="3.40.140.10:FF:000025">
    <property type="entry name" value="Riboflavin biosynthesis protein RibD"/>
    <property type="match status" value="1"/>
</dbReference>
<dbReference type="AlphaFoldDB" id="A0A2N5EAV4"/>
<dbReference type="InterPro" id="IPR024072">
    <property type="entry name" value="DHFR-like_dom_sf"/>
</dbReference>
<dbReference type="SUPFAM" id="SSF53597">
    <property type="entry name" value="Dihydrofolate reductase-like"/>
    <property type="match status" value="1"/>
</dbReference>
<comment type="caution">
    <text evidence="18">The sequence shown here is derived from an EMBL/GenBank/DDBJ whole genome shotgun (WGS) entry which is preliminary data.</text>
</comment>
<dbReference type="EC" id="1.1.1.193" evidence="13"/>
<keyword evidence="19" id="KW-1185">Reference proteome</keyword>
<evidence type="ECO:0000256" key="8">
    <source>
        <dbReference type="ARBA" id="ARBA00022801"/>
    </source>
</evidence>
<feature type="binding site" evidence="15">
    <location>
        <position position="155"/>
    </location>
    <ligand>
        <name>NADP(+)</name>
        <dbReference type="ChEBI" id="CHEBI:58349"/>
    </ligand>
</feature>
<dbReference type="PANTHER" id="PTHR38011:SF7">
    <property type="entry name" value="2,5-DIAMINO-6-RIBOSYLAMINO-4(3H)-PYRIMIDINONE 5'-PHOSPHATE REDUCTASE"/>
    <property type="match status" value="1"/>
</dbReference>
<dbReference type="GO" id="GO:0009231">
    <property type="term" value="P:riboflavin biosynthetic process"/>
    <property type="evidence" value="ECO:0007669"/>
    <property type="project" value="UniProtKB-UniPathway"/>
</dbReference>
<evidence type="ECO:0000313" key="19">
    <source>
        <dbReference type="Proteomes" id="UP000234503"/>
    </source>
</evidence>
<dbReference type="PANTHER" id="PTHR38011">
    <property type="entry name" value="DIHYDROFOLATE REDUCTASE FAMILY PROTEIN (AFU_ORTHOLOGUE AFUA_8G06820)"/>
    <property type="match status" value="1"/>
</dbReference>
<dbReference type="Proteomes" id="UP000234503">
    <property type="component" value="Unassembled WGS sequence"/>
</dbReference>
<evidence type="ECO:0000256" key="13">
    <source>
        <dbReference type="PIRNR" id="PIRNR006769"/>
    </source>
</evidence>
<evidence type="ECO:0000313" key="18">
    <source>
        <dbReference type="EMBL" id="PLR39267.1"/>
    </source>
</evidence>
<comment type="pathway">
    <text evidence="3 13">Cofactor biosynthesis; riboflavin biosynthesis; 5-amino-6-(D-ribitylamino)uracil from GTP: step 3/4.</text>
</comment>
<dbReference type="InterPro" id="IPR011549">
    <property type="entry name" value="RibD_C"/>
</dbReference>
<evidence type="ECO:0000256" key="6">
    <source>
        <dbReference type="ARBA" id="ARBA00022619"/>
    </source>
</evidence>
<dbReference type="Gene3D" id="3.40.140.10">
    <property type="entry name" value="Cytidine Deaminase, domain 2"/>
    <property type="match status" value="1"/>
</dbReference>
<evidence type="ECO:0000256" key="15">
    <source>
        <dbReference type="PIRSR" id="PIRSR006769-2"/>
    </source>
</evidence>
<evidence type="ECO:0000256" key="10">
    <source>
        <dbReference type="ARBA" id="ARBA00022857"/>
    </source>
</evidence>
<dbReference type="EC" id="3.5.4.26" evidence="13"/>
<evidence type="ECO:0000256" key="5">
    <source>
        <dbReference type="ARBA" id="ARBA00007417"/>
    </source>
</evidence>
<feature type="binding site" evidence="15">
    <location>
        <begin position="316"/>
        <end position="322"/>
    </location>
    <ligand>
        <name>NADP(+)</name>
        <dbReference type="ChEBI" id="CHEBI:58349"/>
    </ligand>
</feature>
<feature type="domain" description="CMP/dCMP-type deaminase" evidence="17">
    <location>
        <begin position="2"/>
        <end position="124"/>
    </location>
</feature>
<dbReference type="PROSITE" id="PS51747">
    <property type="entry name" value="CYT_DCMP_DEAMINASES_2"/>
    <property type="match status" value="1"/>
</dbReference>
<feature type="active site" description="Proton donor" evidence="14">
    <location>
        <position position="53"/>
    </location>
</feature>
<sequence length="382" mass="41723">MQHDEFYMARAFELARLGRFTTTPNPNVGCVLVRDGEIVGEGYHLRAGEPHAEVHALRMAGDKARGATAYVTLEPCSHHGRTPPCCDALIAAGVSRVVAAMQDPNPEVAGRGLYRLKQAGIEVRHNLMLEEAEAVNRGFLKRMRTGFPYVQLKMGASLDGRTAMASGESQWITSPEARRDVQRLRAESSAILSSSATVLADDPSLTVRWEELSSTLRRRYPSPNAAQLSAAHPAEAADLRQPLRVIIDSQNRVTPQHRLVSQPGHTLLARLQADEQPWPERVEQWQVPARDGRVDLVLLMMQLAKRQVNSVWVEAGAGLAGALLQAGLVDELIVYLAPTLLGDSARGLCTLPGLTALADAPPFAFSEVRQVGPDLRLRLKPV</sequence>
<comment type="pathway">
    <text evidence="2 13">Cofactor biosynthesis; riboflavin biosynthesis; 5-amino-6-(D-ribitylamino)uracil from GTP: step 2/4.</text>
</comment>
<dbReference type="InterPro" id="IPR016192">
    <property type="entry name" value="APOBEC/CMP_deaminase_Zn-bd"/>
</dbReference>
<keyword evidence="9 13" id="KW-0862">Zinc</keyword>
<evidence type="ECO:0000256" key="1">
    <source>
        <dbReference type="ARBA" id="ARBA00002151"/>
    </source>
</evidence>
<keyword evidence="10 13" id="KW-0521">NADP</keyword>
<dbReference type="NCBIfam" id="TIGR00326">
    <property type="entry name" value="eubact_ribD"/>
    <property type="match status" value="1"/>
</dbReference>
<feature type="binding site" evidence="15">
    <location>
        <position position="205"/>
    </location>
    <ligand>
        <name>substrate</name>
    </ligand>
</feature>
<dbReference type="RefSeq" id="WP_101822568.1">
    <property type="nucleotide sequence ID" value="NZ_PJZH01000002.1"/>
</dbReference>
<reference evidence="18 19" key="1">
    <citation type="submission" date="2017-12" db="EMBL/GenBank/DDBJ databases">
        <title>Characterization of six clinical isolates of Enterochimera gen. nov., a novel genus of the Yersiniaciae family and the three species Enterochimera arupensis sp. nov., Enterochimera coloradensis sp. nov, and Enterochimera californica sp. nov.</title>
        <authorList>
            <person name="Rossi A."/>
            <person name="Fisher M."/>
        </authorList>
    </citation>
    <scope>NUCLEOTIDE SEQUENCE [LARGE SCALE GENOMIC DNA]</scope>
    <source>
        <strain evidence="19">2016-Iso4</strain>
    </source>
</reference>
<proteinExistence type="inferred from homology"/>
<dbReference type="GO" id="GO:0008835">
    <property type="term" value="F:diaminohydroxyphosphoribosylaminopyrimidine deaminase activity"/>
    <property type="evidence" value="ECO:0007669"/>
    <property type="project" value="UniProtKB-EC"/>
</dbReference>
<evidence type="ECO:0000256" key="4">
    <source>
        <dbReference type="ARBA" id="ARBA00005259"/>
    </source>
</evidence>
<protein>
    <recommendedName>
        <fullName evidence="13">Riboflavin biosynthesis protein RibD</fullName>
    </recommendedName>
    <domain>
        <recommendedName>
            <fullName evidence="13">Diaminohydroxyphosphoribosylaminopyrimidine deaminase</fullName>
            <shortName evidence="13">DRAP deaminase</shortName>
            <ecNumber evidence="13">3.5.4.26</ecNumber>
        </recommendedName>
        <alternativeName>
            <fullName evidence="13">Riboflavin-specific deaminase</fullName>
        </alternativeName>
    </domain>
    <domain>
        <recommendedName>
            <fullName evidence="13">5-amino-6-(5-phosphoribosylamino)uracil reductase</fullName>
            <ecNumber evidence="13">1.1.1.193</ecNumber>
        </recommendedName>
        <alternativeName>
            <fullName evidence="13">HTP reductase</fullName>
        </alternativeName>
    </domain>
</protein>
<dbReference type="EMBL" id="PJZH01000002">
    <property type="protein sequence ID" value="PLR39267.1"/>
    <property type="molecule type" value="Genomic_DNA"/>
</dbReference>
<evidence type="ECO:0000256" key="9">
    <source>
        <dbReference type="ARBA" id="ARBA00022833"/>
    </source>
</evidence>
<feature type="binding site" evidence="15">
    <location>
        <position position="249"/>
    </location>
    <ligand>
        <name>NADP(+)</name>
        <dbReference type="ChEBI" id="CHEBI:58349"/>
    </ligand>
</feature>
<comment type="catalytic activity">
    <reaction evidence="13">
        <text>2,5-diamino-6-hydroxy-4-(5-phosphoribosylamino)-pyrimidine + H2O + H(+) = 5-amino-6-(5-phospho-D-ribosylamino)uracil + NH4(+)</text>
        <dbReference type="Rhea" id="RHEA:21868"/>
        <dbReference type="ChEBI" id="CHEBI:15377"/>
        <dbReference type="ChEBI" id="CHEBI:15378"/>
        <dbReference type="ChEBI" id="CHEBI:28938"/>
        <dbReference type="ChEBI" id="CHEBI:58453"/>
        <dbReference type="ChEBI" id="CHEBI:58614"/>
        <dbReference type="EC" id="3.5.4.26"/>
    </reaction>
</comment>
<dbReference type="InterPro" id="IPR050765">
    <property type="entry name" value="Riboflavin_Biosynth_HTPR"/>
</dbReference>
<name>A0A2N5EAV4_9GAMM</name>
<comment type="function">
    <text evidence="1 13">Converts 2,5-diamino-6-(ribosylamino)-4(3h)-pyrimidinone 5'-phosphate into 5-amino-6-(ribosylamino)-2,4(1h,3h)-pyrimidinedione 5'-phosphate.</text>
</comment>
<evidence type="ECO:0000256" key="16">
    <source>
        <dbReference type="PIRSR" id="PIRSR006769-3"/>
    </source>
</evidence>
<comment type="similarity">
    <text evidence="5 13">In the C-terminal section; belongs to the HTP reductase family.</text>
</comment>
<dbReference type="NCBIfam" id="TIGR00227">
    <property type="entry name" value="ribD_Cterm"/>
    <property type="match status" value="1"/>
</dbReference>
<dbReference type="InterPro" id="IPR016193">
    <property type="entry name" value="Cytidine_deaminase-like"/>
</dbReference>
<feature type="binding site" evidence="15">
    <location>
        <position position="197"/>
    </location>
    <ligand>
        <name>NADP(+)</name>
        <dbReference type="ChEBI" id="CHEBI:58349"/>
    </ligand>
</feature>
<accession>A0A2N5EAV4</accession>
<comment type="similarity">
    <text evidence="4 13">In the N-terminal section; belongs to the cytidine and deoxycytidylate deaminase family.</text>
</comment>
<dbReference type="CDD" id="cd01284">
    <property type="entry name" value="Riboflavin_deaminase-reductase"/>
    <property type="match status" value="1"/>
</dbReference>
<dbReference type="InterPro" id="IPR002734">
    <property type="entry name" value="RibDG_C"/>
</dbReference>
<dbReference type="SUPFAM" id="SSF53927">
    <property type="entry name" value="Cytidine deaminase-like"/>
    <property type="match status" value="1"/>
</dbReference>
<evidence type="ECO:0000256" key="3">
    <source>
        <dbReference type="ARBA" id="ARBA00004910"/>
    </source>
</evidence>
<evidence type="ECO:0000256" key="12">
    <source>
        <dbReference type="ARBA" id="ARBA00023268"/>
    </source>
</evidence>
<feature type="binding site" evidence="15">
    <location>
        <position position="171"/>
    </location>
    <ligand>
        <name>NADP(+)</name>
        <dbReference type="ChEBI" id="CHEBI:58349"/>
    </ligand>
</feature>
<dbReference type="InterPro" id="IPR004794">
    <property type="entry name" value="Eubact_RibD"/>
</dbReference>
<evidence type="ECO:0000256" key="2">
    <source>
        <dbReference type="ARBA" id="ARBA00004882"/>
    </source>
</evidence>
<feature type="binding site" evidence="15">
    <location>
        <position position="208"/>
    </location>
    <ligand>
        <name>substrate</name>
    </ligand>
</feature>
<dbReference type="Pfam" id="PF01872">
    <property type="entry name" value="RibD_C"/>
    <property type="match status" value="1"/>
</dbReference>
<dbReference type="PIRSF" id="PIRSF006769">
    <property type="entry name" value="RibD"/>
    <property type="match status" value="1"/>
</dbReference>
<dbReference type="FunFam" id="3.40.430.10:FF:000006">
    <property type="entry name" value="Riboflavin biosynthesis protein RibD"/>
    <property type="match status" value="1"/>
</dbReference>
<feature type="binding site" evidence="15">
    <location>
        <position position="314"/>
    </location>
    <ligand>
        <name>substrate</name>
    </ligand>
</feature>
<feature type="binding site" evidence="16">
    <location>
        <position position="76"/>
    </location>
    <ligand>
        <name>Zn(2+)</name>
        <dbReference type="ChEBI" id="CHEBI:29105"/>
        <note>catalytic</note>
    </ligand>
</feature>
<feature type="binding site" evidence="15">
    <location>
        <position position="169"/>
    </location>
    <ligand>
        <name>NADP(+)</name>
        <dbReference type="ChEBI" id="CHEBI:58349"/>
    </ligand>
</feature>
<feature type="binding site" evidence="15">
    <location>
        <position position="185"/>
    </location>
    <ligand>
        <name>substrate</name>
    </ligand>
</feature>
<dbReference type="PROSITE" id="PS00903">
    <property type="entry name" value="CYT_DCMP_DEAMINASES_1"/>
    <property type="match status" value="1"/>
</dbReference>
<evidence type="ECO:0000256" key="11">
    <source>
        <dbReference type="ARBA" id="ARBA00023002"/>
    </source>
</evidence>